<proteinExistence type="predicted"/>
<dbReference type="AlphaFoldDB" id="A0A8H4Q198"/>
<organism evidence="2 3">
    <name type="scientific">Ophiocordyceps camponoti-floridani</name>
    <dbReference type="NCBI Taxonomy" id="2030778"/>
    <lineage>
        <taxon>Eukaryota</taxon>
        <taxon>Fungi</taxon>
        <taxon>Dikarya</taxon>
        <taxon>Ascomycota</taxon>
        <taxon>Pezizomycotina</taxon>
        <taxon>Sordariomycetes</taxon>
        <taxon>Hypocreomycetidae</taxon>
        <taxon>Hypocreales</taxon>
        <taxon>Ophiocordycipitaceae</taxon>
        <taxon>Ophiocordyceps</taxon>
    </lineage>
</organism>
<evidence type="ECO:0000313" key="2">
    <source>
        <dbReference type="EMBL" id="KAF4581886.1"/>
    </source>
</evidence>
<feature type="compositionally biased region" description="Basic and acidic residues" evidence="1">
    <location>
        <begin position="164"/>
        <end position="174"/>
    </location>
</feature>
<feature type="region of interest" description="Disordered" evidence="1">
    <location>
        <begin position="148"/>
        <end position="176"/>
    </location>
</feature>
<reference evidence="2 3" key="1">
    <citation type="journal article" date="2020" name="G3 (Bethesda)">
        <title>Genetic Underpinnings of Host Manipulation by Ophiocordyceps as Revealed by Comparative Transcriptomics.</title>
        <authorList>
            <person name="Will I."/>
            <person name="Das B."/>
            <person name="Trinh T."/>
            <person name="Brachmann A."/>
            <person name="Ohm R.A."/>
            <person name="de Bekker C."/>
        </authorList>
    </citation>
    <scope>NUCLEOTIDE SEQUENCE [LARGE SCALE GENOMIC DNA]</scope>
    <source>
        <strain evidence="2 3">EC05</strain>
    </source>
</reference>
<gene>
    <name evidence="2" type="ORF">GQ602_006510</name>
</gene>
<comment type="caution">
    <text evidence="2">The sequence shown here is derived from an EMBL/GenBank/DDBJ whole genome shotgun (WGS) entry which is preliminary data.</text>
</comment>
<keyword evidence="3" id="KW-1185">Reference proteome</keyword>
<dbReference type="EMBL" id="JAACLJ010000008">
    <property type="protein sequence ID" value="KAF4581886.1"/>
    <property type="molecule type" value="Genomic_DNA"/>
</dbReference>
<name>A0A8H4Q198_9HYPO</name>
<evidence type="ECO:0000256" key="1">
    <source>
        <dbReference type="SAM" id="MobiDB-lite"/>
    </source>
</evidence>
<dbReference type="OrthoDB" id="5411773at2759"/>
<dbReference type="Proteomes" id="UP000562929">
    <property type="component" value="Unassembled WGS sequence"/>
</dbReference>
<protein>
    <submittedName>
        <fullName evidence="2">Major facilitator superfamily transporter</fullName>
    </submittedName>
</protein>
<sequence>MALTSPHSLSSASASFYTAQDSGPSTAMPSYREARPLPRELQEHCRIFLEEQLYVCAANLLNSTLGAGLGRGEATSVPVPPASHLALLATLMVHPAQTTRAEKADVVCVAALAGDYLRNLLAVVGPVNGGFRRAFRFGGVVGGRRYGGFGEDEGGSDEEDDEEEKGRGGDDDGLRGALANEHSVWVRGQDLWSTVGWAFNTAARYPARWRFWRVWLELVLDVLEADWKERSRLDGVDGDDNDEEAPTTWRAQSMVVMYLDQRDGRQSGLKRIVRALFADGGDLSSSAFPEVFDGEPRGPRKPSKKRKRELDVQNDQFGDYLDDDSISSGVSEPPTPQKARRGRRLPSAVLSTYASAGLAESVPLRLRFFRRLSAATWALRRQDQLNRLYEDYAAAVKVLPLPLFSLFVTQRENPLVDETHITITKELFELLLPAKHKSPDKVDAENDAKGGLTMAMLEHCYMPWPANTVGLDDNAKLSLLVENALQLLWTLDLVEYSDGLADAAIKGIEARKTKSTTTRTGRAKAEAGDLVAQNVLNNSAERIRIILKLLRECAGPEPEM</sequence>
<feature type="compositionally biased region" description="Acidic residues" evidence="1">
    <location>
        <begin position="150"/>
        <end position="163"/>
    </location>
</feature>
<feature type="region of interest" description="Disordered" evidence="1">
    <location>
        <begin position="288"/>
        <end position="344"/>
    </location>
</feature>
<accession>A0A8H4Q198</accession>
<evidence type="ECO:0000313" key="3">
    <source>
        <dbReference type="Proteomes" id="UP000562929"/>
    </source>
</evidence>